<sequence length="284" mass="29244">MKMFPLAVPALILGLAFGSVAMNPAHAAERFTLSFPSREIAGSLEEAAIHRIKVPFEDGATELSKSAESTFLSDLLRLQNGLPRTGPILVAIEYRAGDAEAADLSYRRLNWLRSAIIAKQAAFSTDRVVIAAFARADAPPGTEVLVLPVELELAADPEDDGGLRAVALDSAFMGPVFIRLDDADDAAVASSAPASPPPAAVDPASTSEGQPPAPANLPAPATPSGPAAPADTADAGEEAVQPPAPGAQPSAAVAYKAVWCPAPDRPLDDFYPGGPIVPCGDDRP</sequence>
<dbReference type="Proteomes" id="UP001556692">
    <property type="component" value="Unassembled WGS sequence"/>
</dbReference>
<feature type="region of interest" description="Disordered" evidence="1">
    <location>
        <begin position="264"/>
        <end position="284"/>
    </location>
</feature>
<evidence type="ECO:0000313" key="3">
    <source>
        <dbReference type="EMBL" id="MEX0407033.1"/>
    </source>
</evidence>
<keyword evidence="4" id="KW-1185">Reference proteome</keyword>
<keyword evidence="2" id="KW-0732">Signal</keyword>
<proteinExistence type="predicted"/>
<feature type="compositionally biased region" description="Pro residues" evidence="1">
    <location>
        <begin position="211"/>
        <end position="223"/>
    </location>
</feature>
<feature type="chain" id="PRO_5046829476" evidence="2">
    <location>
        <begin position="28"/>
        <end position="284"/>
    </location>
</feature>
<evidence type="ECO:0000256" key="2">
    <source>
        <dbReference type="SAM" id="SignalP"/>
    </source>
</evidence>
<feature type="compositionally biased region" description="Low complexity" evidence="1">
    <location>
        <begin position="224"/>
        <end position="252"/>
    </location>
</feature>
<name>A0ABV3SLA4_9HYPH</name>
<protein>
    <submittedName>
        <fullName evidence="3">Uncharacterized protein</fullName>
    </submittedName>
</protein>
<organism evidence="3 4">
    <name type="scientific">Aquibium pacificus</name>
    <dbReference type="NCBI Taxonomy" id="3153579"/>
    <lineage>
        <taxon>Bacteria</taxon>
        <taxon>Pseudomonadati</taxon>
        <taxon>Pseudomonadota</taxon>
        <taxon>Alphaproteobacteria</taxon>
        <taxon>Hyphomicrobiales</taxon>
        <taxon>Phyllobacteriaceae</taxon>
        <taxon>Aquibium</taxon>
    </lineage>
</organism>
<reference evidence="3 4" key="1">
    <citation type="submission" date="2024-05" db="EMBL/GenBank/DDBJ databases">
        <authorList>
            <person name="Jiang F."/>
        </authorList>
    </citation>
    <scope>NUCLEOTIDE SEQUENCE [LARGE SCALE GENOMIC DNA]</scope>
    <source>
        <strain evidence="3 4">LZ166</strain>
    </source>
</reference>
<accession>A0ABV3SLA4</accession>
<comment type="caution">
    <text evidence="3">The sequence shown here is derived from an EMBL/GenBank/DDBJ whole genome shotgun (WGS) entry which is preliminary data.</text>
</comment>
<gene>
    <name evidence="3" type="ORF">ABGN05_15315</name>
</gene>
<evidence type="ECO:0000313" key="4">
    <source>
        <dbReference type="Proteomes" id="UP001556692"/>
    </source>
</evidence>
<dbReference type="RefSeq" id="WP_367954907.1">
    <property type="nucleotide sequence ID" value="NZ_JBDPGJ010000003.1"/>
</dbReference>
<evidence type="ECO:0000256" key="1">
    <source>
        <dbReference type="SAM" id="MobiDB-lite"/>
    </source>
</evidence>
<feature type="signal peptide" evidence="2">
    <location>
        <begin position="1"/>
        <end position="27"/>
    </location>
</feature>
<dbReference type="EMBL" id="JBDPGJ010000003">
    <property type="protein sequence ID" value="MEX0407033.1"/>
    <property type="molecule type" value="Genomic_DNA"/>
</dbReference>
<feature type="region of interest" description="Disordered" evidence="1">
    <location>
        <begin position="188"/>
        <end position="252"/>
    </location>
</feature>